<gene>
    <name evidence="2" type="ORF">CRE_18867</name>
</gene>
<dbReference type="STRING" id="31234.E3LL87"/>
<dbReference type="InterPro" id="IPR002347">
    <property type="entry name" value="SDR_fam"/>
</dbReference>
<dbReference type="PRINTS" id="PR00080">
    <property type="entry name" value="SDRFAMILY"/>
</dbReference>
<evidence type="ECO:0000313" key="2">
    <source>
        <dbReference type="EMBL" id="EFO99972.1"/>
    </source>
</evidence>
<dbReference type="OrthoDB" id="47007at2759"/>
<evidence type="ECO:0000256" key="1">
    <source>
        <dbReference type="ARBA" id="ARBA00023002"/>
    </source>
</evidence>
<sequence length="290" mass="31237">MLRFSGKVAIVTGSFRTVHGIESSSNGIGRAIAILFAREGAKVTITGRNIKRLEETKQMIVKNGIPEEHVLEIVTDITSGEGQNELINLTIQTFGRLDILVNNAGTGFLDAEGKTGVDQNISDLDKSINLNTRSIVTLTQKAKKYLIEAKGEIVNVSSKAAGPQASPDFIYYGMAKAALDQFTRSAAIDLIRHGVRVNSVSPGLVRTGFGETIEMSDDAFEKMVQSMESNKAYIPCGKAGQPEDIANLIAFLADRKLSSYIIGQTIAIDGGSSLIMGMQAFDMMDVLKSQ</sequence>
<accession>E3LL87</accession>
<dbReference type="PANTHER" id="PTHR44115">
    <property type="entry name" value="PROTEIN CBG09704"/>
    <property type="match status" value="1"/>
</dbReference>
<dbReference type="Gene3D" id="3.40.50.720">
    <property type="entry name" value="NAD(P)-binding Rossmann-like Domain"/>
    <property type="match status" value="1"/>
</dbReference>
<dbReference type="OMA" id="PVEMIHY"/>
<dbReference type="PANTHER" id="PTHR44115:SF3">
    <property type="entry name" value="3-OXOACYL-[ACYL-CARRIER-PROTEIN] REDUCTASE-RELATED"/>
    <property type="match status" value="1"/>
</dbReference>
<proteinExistence type="predicted"/>
<name>E3LL87_CAERE</name>
<dbReference type="Proteomes" id="UP000008281">
    <property type="component" value="Unassembled WGS sequence"/>
</dbReference>
<dbReference type="SUPFAM" id="SSF51735">
    <property type="entry name" value="NAD(P)-binding Rossmann-fold domains"/>
    <property type="match status" value="1"/>
</dbReference>
<dbReference type="AlphaFoldDB" id="E3LL87"/>
<reference evidence="2" key="1">
    <citation type="submission" date="2007-07" db="EMBL/GenBank/DDBJ databases">
        <title>PCAP assembly of the Caenorhabditis remanei genome.</title>
        <authorList>
            <consortium name="The Caenorhabditis remanei Sequencing Consortium"/>
            <person name="Wilson R.K."/>
        </authorList>
    </citation>
    <scope>NUCLEOTIDE SEQUENCE [LARGE SCALE GENOMIC DNA]</scope>
    <source>
        <strain evidence="2">PB4641</strain>
    </source>
</reference>
<dbReference type="Pfam" id="PF13561">
    <property type="entry name" value="adh_short_C2"/>
    <property type="match status" value="1"/>
</dbReference>
<dbReference type="InParanoid" id="E3LL87"/>
<protein>
    <submittedName>
        <fullName evidence="2">Uncharacterized protein</fullName>
    </submittedName>
</protein>
<keyword evidence="3" id="KW-1185">Reference proteome</keyword>
<dbReference type="InterPro" id="IPR036291">
    <property type="entry name" value="NAD(P)-bd_dom_sf"/>
</dbReference>
<dbReference type="InterPro" id="IPR020904">
    <property type="entry name" value="Sc_DH/Rdtase_CS"/>
</dbReference>
<keyword evidence="1" id="KW-0560">Oxidoreductase</keyword>
<dbReference type="PRINTS" id="PR00081">
    <property type="entry name" value="GDHRDH"/>
</dbReference>
<dbReference type="EMBL" id="DS268410">
    <property type="protein sequence ID" value="EFO99972.1"/>
    <property type="molecule type" value="Genomic_DNA"/>
</dbReference>
<dbReference type="PROSITE" id="PS00061">
    <property type="entry name" value="ADH_SHORT"/>
    <property type="match status" value="1"/>
</dbReference>
<dbReference type="eggNOG" id="KOG0725">
    <property type="taxonomic scope" value="Eukaryota"/>
</dbReference>
<organism evidence="3">
    <name type="scientific">Caenorhabditis remanei</name>
    <name type="common">Caenorhabditis vulgaris</name>
    <dbReference type="NCBI Taxonomy" id="31234"/>
    <lineage>
        <taxon>Eukaryota</taxon>
        <taxon>Metazoa</taxon>
        <taxon>Ecdysozoa</taxon>
        <taxon>Nematoda</taxon>
        <taxon>Chromadorea</taxon>
        <taxon>Rhabditida</taxon>
        <taxon>Rhabditina</taxon>
        <taxon>Rhabditomorpha</taxon>
        <taxon>Rhabditoidea</taxon>
        <taxon>Rhabditidae</taxon>
        <taxon>Peloderinae</taxon>
        <taxon>Caenorhabditis</taxon>
    </lineage>
</organism>
<dbReference type="GO" id="GO:0016491">
    <property type="term" value="F:oxidoreductase activity"/>
    <property type="evidence" value="ECO:0007669"/>
    <property type="project" value="UniProtKB-KW"/>
</dbReference>
<dbReference type="FunFam" id="3.40.50.720:FF:000084">
    <property type="entry name" value="Short-chain dehydrogenase reductase"/>
    <property type="match status" value="1"/>
</dbReference>
<dbReference type="HOGENOM" id="CLU_010194_1_0_1"/>
<evidence type="ECO:0000313" key="3">
    <source>
        <dbReference type="Proteomes" id="UP000008281"/>
    </source>
</evidence>